<keyword evidence="2 6" id="KW-0479">Metal-binding</keyword>
<evidence type="ECO:0000259" key="7">
    <source>
        <dbReference type="PROSITE" id="PS51790"/>
    </source>
</evidence>
<sequence length="141" mass="15886">MSTTKAQTRAKPLKVVKTDAEWREQLTPIQYQITRQHGTERAFSSPNFDSKLKGTYKCVCCGRPLYRSEAKYDSGTGWPSFFEPIEPEAVNAFEDVSHGMVRTEIRCADCDAHLGHLFPDGPPPTGLRYCMNGHALVFDED</sequence>
<dbReference type="AlphaFoldDB" id="A0A2S9IZ24"/>
<comment type="caution">
    <text evidence="8">The sequence shown here is derived from an EMBL/GenBank/DDBJ whole genome shotgun (WGS) entry which is preliminary data.</text>
</comment>
<evidence type="ECO:0000313" key="8">
    <source>
        <dbReference type="EMBL" id="PRD45782.1"/>
    </source>
</evidence>
<evidence type="ECO:0000256" key="1">
    <source>
        <dbReference type="ARBA" id="ARBA00007174"/>
    </source>
</evidence>
<reference evidence="8 9" key="1">
    <citation type="submission" date="2018-02" db="EMBL/GenBank/DDBJ databases">
        <title>The draft genome of Phyllobacterium sp. 1N-3.</title>
        <authorList>
            <person name="Liu L."/>
            <person name="Li L."/>
            <person name="Zhang X."/>
            <person name="Wang T."/>
            <person name="Liang L."/>
        </authorList>
    </citation>
    <scope>NUCLEOTIDE SEQUENCE [LARGE SCALE GENOMIC DNA]</scope>
    <source>
        <strain evidence="8 9">1N-3</strain>
    </source>
</reference>
<dbReference type="InterPro" id="IPR002579">
    <property type="entry name" value="Met_Sox_Rdtase_MsrB_dom"/>
</dbReference>
<accession>A0A2S9IZ24</accession>
<dbReference type="Gene3D" id="2.170.150.20">
    <property type="entry name" value="Peptide methionine sulfoxide reductase"/>
    <property type="match status" value="1"/>
</dbReference>
<comment type="catalytic activity">
    <reaction evidence="5 6">
        <text>L-methionyl-[protein] + [thioredoxin]-disulfide + H2O = L-methionyl-(R)-S-oxide-[protein] + [thioredoxin]-dithiol</text>
        <dbReference type="Rhea" id="RHEA:24164"/>
        <dbReference type="Rhea" id="RHEA-COMP:10698"/>
        <dbReference type="Rhea" id="RHEA-COMP:10700"/>
        <dbReference type="Rhea" id="RHEA-COMP:12313"/>
        <dbReference type="Rhea" id="RHEA-COMP:12314"/>
        <dbReference type="ChEBI" id="CHEBI:15377"/>
        <dbReference type="ChEBI" id="CHEBI:16044"/>
        <dbReference type="ChEBI" id="CHEBI:29950"/>
        <dbReference type="ChEBI" id="CHEBI:45764"/>
        <dbReference type="ChEBI" id="CHEBI:50058"/>
        <dbReference type="EC" id="1.8.4.12"/>
    </reaction>
</comment>
<dbReference type="PANTHER" id="PTHR10173:SF52">
    <property type="entry name" value="METHIONINE-R-SULFOXIDE REDUCTASE B1"/>
    <property type="match status" value="1"/>
</dbReference>
<feature type="binding site" evidence="6">
    <location>
        <position position="110"/>
    </location>
    <ligand>
        <name>Zn(2+)</name>
        <dbReference type="ChEBI" id="CHEBI:29105"/>
    </ligand>
</feature>
<evidence type="ECO:0000256" key="6">
    <source>
        <dbReference type="HAMAP-Rule" id="MF_01400"/>
    </source>
</evidence>
<dbReference type="Proteomes" id="UP000239434">
    <property type="component" value="Unassembled WGS sequence"/>
</dbReference>
<keyword evidence="3 6" id="KW-0862">Zinc</keyword>
<dbReference type="RefSeq" id="WP_105740080.1">
    <property type="nucleotide sequence ID" value="NZ_PVBR01000001.1"/>
</dbReference>
<feature type="domain" description="MsrB" evidence="7">
    <location>
        <begin position="19"/>
        <end position="141"/>
    </location>
</feature>
<organism evidence="8 9">
    <name type="scientific">Phyllobacterium phragmitis</name>
    <dbReference type="NCBI Taxonomy" id="2670329"/>
    <lineage>
        <taxon>Bacteria</taxon>
        <taxon>Pseudomonadati</taxon>
        <taxon>Pseudomonadota</taxon>
        <taxon>Alphaproteobacteria</taxon>
        <taxon>Hyphomicrobiales</taxon>
        <taxon>Phyllobacteriaceae</taxon>
        <taxon>Phyllobacterium</taxon>
    </lineage>
</organism>
<evidence type="ECO:0000256" key="4">
    <source>
        <dbReference type="ARBA" id="ARBA00023002"/>
    </source>
</evidence>
<dbReference type="EMBL" id="PVBR01000001">
    <property type="protein sequence ID" value="PRD45782.1"/>
    <property type="molecule type" value="Genomic_DNA"/>
</dbReference>
<protein>
    <recommendedName>
        <fullName evidence="6">Peptide methionine sulfoxide reductase MsrB</fullName>
        <ecNumber evidence="6">1.8.4.12</ecNumber>
    </recommendedName>
    <alternativeName>
        <fullName evidence="6">Peptide-methionine (R)-S-oxide reductase</fullName>
    </alternativeName>
</protein>
<dbReference type="GO" id="GO:0030091">
    <property type="term" value="P:protein repair"/>
    <property type="evidence" value="ECO:0007669"/>
    <property type="project" value="InterPro"/>
</dbReference>
<dbReference type="InterPro" id="IPR011057">
    <property type="entry name" value="Mss4-like_sf"/>
</dbReference>
<dbReference type="Pfam" id="PF01641">
    <property type="entry name" value="SelR"/>
    <property type="match status" value="1"/>
</dbReference>
<dbReference type="PANTHER" id="PTHR10173">
    <property type="entry name" value="METHIONINE SULFOXIDE REDUCTASE"/>
    <property type="match status" value="1"/>
</dbReference>
<feature type="binding site" evidence="6">
    <location>
        <position position="61"/>
    </location>
    <ligand>
        <name>Zn(2+)</name>
        <dbReference type="ChEBI" id="CHEBI:29105"/>
    </ligand>
</feature>
<dbReference type="NCBIfam" id="TIGR00357">
    <property type="entry name" value="peptide-methionine (R)-S-oxide reductase MsrB"/>
    <property type="match status" value="1"/>
</dbReference>
<dbReference type="GO" id="GO:0005737">
    <property type="term" value="C:cytoplasm"/>
    <property type="evidence" value="ECO:0007669"/>
    <property type="project" value="TreeGrafter"/>
</dbReference>
<feature type="active site" description="Nucleophile" evidence="6">
    <location>
        <position position="130"/>
    </location>
</feature>
<dbReference type="GO" id="GO:0008270">
    <property type="term" value="F:zinc ion binding"/>
    <property type="evidence" value="ECO:0007669"/>
    <property type="project" value="UniProtKB-UniRule"/>
</dbReference>
<comment type="similarity">
    <text evidence="1 6">Belongs to the MsrB Met sulfoxide reductase family.</text>
</comment>
<dbReference type="InterPro" id="IPR028427">
    <property type="entry name" value="Met_Sox_Rdtase_MsrB"/>
</dbReference>
<dbReference type="SUPFAM" id="SSF51316">
    <property type="entry name" value="Mss4-like"/>
    <property type="match status" value="1"/>
</dbReference>
<evidence type="ECO:0000313" key="9">
    <source>
        <dbReference type="Proteomes" id="UP000239434"/>
    </source>
</evidence>
<proteinExistence type="inferred from homology"/>
<dbReference type="GO" id="GO:0006979">
    <property type="term" value="P:response to oxidative stress"/>
    <property type="evidence" value="ECO:0007669"/>
    <property type="project" value="InterPro"/>
</dbReference>
<feature type="binding site" evidence="6">
    <location>
        <position position="58"/>
    </location>
    <ligand>
        <name>Zn(2+)</name>
        <dbReference type="ChEBI" id="CHEBI:29105"/>
    </ligand>
</feature>
<gene>
    <name evidence="6 8" type="primary">msrB</name>
    <name evidence="8" type="ORF">C5748_01100</name>
</gene>
<evidence type="ECO:0000256" key="5">
    <source>
        <dbReference type="ARBA" id="ARBA00048488"/>
    </source>
</evidence>
<evidence type="ECO:0000256" key="2">
    <source>
        <dbReference type="ARBA" id="ARBA00022723"/>
    </source>
</evidence>
<feature type="binding site" evidence="6">
    <location>
        <position position="107"/>
    </location>
    <ligand>
        <name>Zn(2+)</name>
        <dbReference type="ChEBI" id="CHEBI:29105"/>
    </ligand>
</feature>
<dbReference type="PROSITE" id="PS51790">
    <property type="entry name" value="MSRB"/>
    <property type="match status" value="1"/>
</dbReference>
<evidence type="ECO:0000256" key="3">
    <source>
        <dbReference type="ARBA" id="ARBA00022833"/>
    </source>
</evidence>
<comment type="cofactor">
    <cofactor evidence="6">
        <name>Zn(2+)</name>
        <dbReference type="ChEBI" id="CHEBI:29105"/>
    </cofactor>
    <text evidence="6">Binds 1 zinc ion per subunit. The zinc ion is important for the structural integrity of the protein.</text>
</comment>
<dbReference type="HAMAP" id="MF_01400">
    <property type="entry name" value="MsrB"/>
    <property type="match status" value="1"/>
</dbReference>
<keyword evidence="9" id="KW-1185">Reference proteome</keyword>
<dbReference type="GO" id="GO:0033743">
    <property type="term" value="F:peptide-methionine (R)-S-oxide reductase activity"/>
    <property type="evidence" value="ECO:0007669"/>
    <property type="project" value="UniProtKB-UniRule"/>
</dbReference>
<keyword evidence="4 6" id="KW-0560">Oxidoreductase</keyword>
<dbReference type="EC" id="1.8.4.12" evidence="6"/>
<dbReference type="FunFam" id="2.170.150.20:FF:000001">
    <property type="entry name" value="Peptide methionine sulfoxide reductase MsrB"/>
    <property type="match status" value="1"/>
</dbReference>
<name>A0A2S9IZ24_9HYPH</name>